<gene>
    <name evidence="2" type="ORF">F3W81_17930</name>
</gene>
<accession>A0A7L9WQE7</accession>
<dbReference type="AlphaFoldDB" id="A0A7L9WQE7"/>
<feature type="transmembrane region" description="Helical" evidence="1">
    <location>
        <begin position="204"/>
        <end position="223"/>
    </location>
</feature>
<organism evidence="2 3">
    <name type="scientific">Pseudooceanicola spongiae</name>
    <dbReference type="NCBI Taxonomy" id="2613965"/>
    <lineage>
        <taxon>Bacteria</taxon>
        <taxon>Pseudomonadati</taxon>
        <taxon>Pseudomonadota</taxon>
        <taxon>Alphaproteobacteria</taxon>
        <taxon>Rhodobacterales</taxon>
        <taxon>Paracoccaceae</taxon>
        <taxon>Pseudooceanicola</taxon>
    </lineage>
</organism>
<protein>
    <submittedName>
        <fullName evidence="2">Uncharacterized protein</fullName>
    </submittedName>
</protein>
<keyword evidence="1" id="KW-0812">Transmembrane</keyword>
<feature type="transmembrane region" description="Helical" evidence="1">
    <location>
        <begin position="104"/>
        <end position="123"/>
    </location>
</feature>
<name>A0A7L9WQE7_9RHOB</name>
<proteinExistence type="predicted"/>
<feature type="transmembrane region" description="Helical" evidence="1">
    <location>
        <begin position="20"/>
        <end position="39"/>
    </location>
</feature>
<reference evidence="2 3" key="1">
    <citation type="submission" date="2019-10" db="EMBL/GenBank/DDBJ databases">
        <title>Pseudopuniceibacterium sp. HQ09 islated from Antarctica.</title>
        <authorList>
            <person name="Liao L."/>
            <person name="Su S."/>
            <person name="Chen B."/>
            <person name="Yu Y."/>
        </authorList>
    </citation>
    <scope>NUCLEOTIDE SEQUENCE [LARGE SCALE GENOMIC DNA]</scope>
    <source>
        <strain evidence="2 3">HQ09</strain>
    </source>
</reference>
<evidence type="ECO:0000256" key="1">
    <source>
        <dbReference type="SAM" id="Phobius"/>
    </source>
</evidence>
<dbReference type="Proteomes" id="UP000594118">
    <property type="component" value="Chromosome"/>
</dbReference>
<keyword evidence="1" id="KW-0472">Membrane</keyword>
<dbReference type="KEGG" id="pshq:F3W81_17930"/>
<keyword evidence="3" id="KW-1185">Reference proteome</keyword>
<sequence length="269" mass="29731">MNRTLLQGKPYRSGPELRGLYGNGLFMHLCMAFMPWFIFALEQGHLAVFGAVLFVLEALFLACYLRQRKMQTADGYYRLKWLAMGDLLWPVFGVGMILNAGVLVIPSCTILVALAAVVMALNIREGRAQNLVKLTTSLRRKGLLVEDDAGQIRMFGDAGFEAGAPFSDKIRTGLHYVSGLCMVIAIAAMILPLKPFREIDGLPLLIFGMGASLGAQILFSPLLRDLVITGMPPLKWSTFWDRIIPFSGGRRDGWQAREARGYRAEAATS</sequence>
<dbReference type="EMBL" id="CP045201">
    <property type="protein sequence ID" value="QOL82531.1"/>
    <property type="molecule type" value="Genomic_DNA"/>
</dbReference>
<keyword evidence="1" id="KW-1133">Transmembrane helix</keyword>
<dbReference type="RefSeq" id="WP_226941736.1">
    <property type="nucleotide sequence ID" value="NZ_CP045201.1"/>
</dbReference>
<feature type="transmembrane region" description="Helical" evidence="1">
    <location>
        <begin position="173"/>
        <end position="192"/>
    </location>
</feature>
<feature type="transmembrane region" description="Helical" evidence="1">
    <location>
        <begin position="77"/>
        <end position="98"/>
    </location>
</feature>
<feature type="transmembrane region" description="Helical" evidence="1">
    <location>
        <begin position="45"/>
        <end position="65"/>
    </location>
</feature>
<evidence type="ECO:0000313" key="2">
    <source>
        <dbReference type="EMBL" id="QOL82531.1"/>
    </source>
</evidence>
<evidence type="ECO:0000313" key="3">
    <source>
        <dbReference type="Proteomes" id="UP000594118"/>
    </source>
</evidence>